<dbReference type="OrthoDB" id="18703at2759"/>
<dbReference type="GO" id="GO:0005730">
    <property type="term" value="C:nucleolus"/>
    <property type="evidence" value="ECO:0007669"/>
    <property type="project" value="UniProtKB-SubCell"/>
</dbReference>
<reference evidence="6" key="1">
    <citation type="journal article" date="2021" name="Genome Biol. Evol.">
        <title>The assembled and annotated genome of the fairy-ring fungus Marasmius oreades.</title>
        <authorList>
            <person name="Hiltunen M."/>
            <person name="Ament-Velasquez S.L."/>
            <person name="Johannesson H."/>
        </authorList>
    </citation>
    <scope>NUCLEOTIDE SEQUENCE</scope>
    <source>
        <strain evidence="6">03SP1</strain>
    </source>
</reference>
<gene>
    <name evidence="6" type="ORF">E1B28_001180</name>
</gene>
<proteinExistence type="inferred from homology"/>
<keyword evidence="4" id="KW-0539">Nucleus</keyword>
<dbReference type="Proteomes" id="UP001049176">
    <property type="component" value="Chromosome 1"/>
</dbReference>
<dbReference type="GO" id="GO:0000462">
    <property type="term" value="P:maturation of SSU-rRNA from tricistronic rRNA transcript (SSU-rRNA, 5.8S rRNA, LSU-rRNA)"/>
    <property type="evidence" value="ECO:0007669"/>
    <property type="project" value="InterPro"/>
</dbReference>
<dbReference type="Pfam" id="PF15341">
    <property type="entry name" value="SLX9"/>
    <property type="match status" value="1"/>
</dbReference>
<evidence type="ECO:0000256" key="4">
    <source>
        <dbReference type="ARBA" id="ARBA00023242"/>
    </source>
</evidence>
<dbReference type="RefSeq" id="XP_043015792.1">
    <property type="nucleotide sequence ID" value="XM_043147087.1"/>
</dbReference>
<protein>
    <recommendedName>
        <fullName evidence="3">Ribosome biogenesis protein SLX9</fullName>
    </recommendedName>
</protein>
<dbReference type="EMBL" id="CM032181">
    <property type="protein sequence ID" value="KAG7099322.1"/>
    <property type="molecule type" value="Genomic_DNA"/>
</dbReference>
<evidence type="ECO:0000256" key="3">
    <source>
        <dbReference type="ARBA" id="ARBA00021321"/>
    </source>
</evidence>
<dbReference type="AlphaFoldDB" id="A0A9P7V382"/>
<dbReference type="KEGG" id="more:E1B28_001180"/>
<evidence type="ECO:0000256" key="2">
    <source>
        <dbReference type="ARBA" id="ARBA00011022"/>
    </source>
</evidence>
<evidence type="ECO:0000256" key="1">
    <source>
        <dbReference type="ARBA" id="ARBA00004604"/>
    </source>
</evidence>
<accession>A0A9P7V382</accession>
<feature type="region of interest" description="Disordered" evidence="5">
    <location>
        <begin position="110"/>
        <end position="133"/>
    </location>
</feature>
<comment type="subcellular location">
    <subcellularLocation>
        <location evidence="1">Nucleus</location>
        <location evidence="1">Nucleolus</location>
    </subcellularLocation>
</comment>
<keyword evidence="7" id="KW-1185">Reference proteome</keyword>
<dbReference type="GeneID" id="66070256"/>
<dbReference type="GO" id="GO:0030688">
    <property type="term" value="C:preribosome, small subunit precursor"/>
    <property type="evidence" value="ECO:0007669"/>
    <property type="project" value="InterPro"/>
</dbReference>
<evidence type="ECO:0000313" key="7">
    <source>
        <dbReference type="Proteomes" id="UP001049176"/>
    </source>
</evidence>
<dbReference type="InterPro" id="IPR028160">
    <property type="entry name" value="Slx9-like"/>
</dbReference>
<dbReference type="GO" id="GO:0030686">
    <property type="term" value="C:90S preribosome"/>
    <property type="evidence" value="ECO:0007669"/>
    <property type="project" value="InterPro"/>
</dbReference>
<evidence type="ECO:0000256" key="5">
    <source>
        <dbReference type="SAM" id="MobiDB-lite"/>
    </source>
</evidence>
<sequence length="200" mass="22295">MQPKDRQKRTPGHASSSLRLAKKFATPDSQQIERAEIESLVETSANNLLAPPSIRESTSLRKQMRREALLERLPLTQSPYSKSHLRRVKRKAREQLANGLSDLQTALDSLDSSEVKVPTPPGHPKPSIQSTSEPTLKTISGQIGEGKGATLSGQQRKRVFQTERMRHPLILSNSHFSSNPFQTIRTHAENTLVKHSPPES</sequence>
<comment type="similarity">
    <text evidence="2">Belongs to the SLX9 family.</text>
</comment>
<evidence type="ECO:0000313" key="6">
    <source>
        <dbReference type="EMBL" id="KAG7099322.1"/>
    </source>
</evidence>
<feature type="region of interest" description="Disordered" evidence="5">
    <location>
        <begin position="1"/>
        <end position="30"/>
    </location>
</feature>
<organism evidence="6 7">
    <name type="scientific">Marasmius oreades</name>
    <name type="common">fairy-ring Marasmius</name>
    <dbReference type="NCBI Taxonomy" id="181124"/>
    <lineage>
        <taxon>Eukaryota</taxon>
        <taxon>Fungi</taxon>
        <taxon>Dikarya</taxon>
        <taxon>Basidiomycota</taxon>
        <taxon>Agaricomycotina</taxon>
        <taxon>Agaricomycetes</taxon>
        <taxon>Agaricomycetidae</taxon>
        <taxon>Agaricales</taxon>
        <taxon>Marasmiineae</taxon>
        <taxon>Marasmiaceae</taxon>
        <taxon>Marasmius</taxon>
    </lineage>
</organism>
<feature type="compositionally biased region" description="Basic residues" evidence="5">
    <location>
        <begin position="1"/>
        <end position="11"/>
    </location>
</feature>
<name>A0A9P7V382_9AGAR</name>
<comment type="caution">
    <text evidence="6">The sequence shown here is derived from an EMBL/GenBank/DDBJ whole genome shotgun (WGS) entry which is preliminary data.</text>
</comment>